<feature type="domain" description="OmpA-like" evidence="5">
    <location>
        <begin position="240"/>
        <end position="357"/>
    </location>
</feature>
<dbReference type="InterPro" id="IPR036737">
    <property type="entry name" value="OmpA-like_sf"/>
</dbReference>
<protein>
    <recommendedName>
        <fullName evidence="5">OmpA-like domain-containing protein</fullName>
    </recommendedName>
</protein>
<dbReference type="Gene3D" id="2.60.40.2540">
    <property type="match status" value="1"/>
</dbReference>
<dbReference type="Pfam" id="PF18393">
    <property type="entry name" value="MotY_N"/>
    <property type="match status" value="1"/>
</dbReference>
<feature type="transmembrane region" description="Helical" evidence="4">
    <location>
        <begin position="63"/>
        <end position="85"/>
    </location>
</feature>
<evidence type="ECO:0000256" key="2">
    <source>
        <dbReference type="ARBA" id="ARBA00023136"/>
    </source>
</evidence>
<dbReference type="InterPro" id="IPR006665">
    <property type="entry name" value="OmpA-like"/>
</dbReference>
<dbReference type="Gene3D" id="3.30.1330.60">
    <property type="entry name" value="OmpA-like domain"/>
    <property type="match status" value="1"/>
</dbReference>
<keyword evidence="4" id="KW-0812">Transmembrane</keyword>
<dbReference type="PRINTS" id="PR01023">
    <property type="entry name" value="NAFLGMOTY"/>
</dbReference>
<evidence type="ECO:0000256" key="3">
    <source>
        <dbReference type="ARBA" id="ARBA00023237"/>
    </source>
</evidence>
<dbReference type="PROSITE" id="PS51123">
    <property type="entry name" value="OMPA_2"/>
    <property type="match status" value="1"/>
</dbReference>
<proteinExistence type="predicted"/>
<name>A0A3B0YTW3_9ZZZZ</name>
<dbReference type="AlphaFoldDB" id="A0A3B0YTW3"/>
<dbReference type="InterPro" id="IPR050330">
    <property type="entry name" value="Bact_OuterMem_StrucFunc"/>
</dbReference>
<evidence type="ECO:0000313" key="6">
    <source>
        <dbReference type="EMBL" id="VAW71946.1"/>
    </source>
</evidence>
<dbReference type="InterPro" id="IPR041544">
    <property type="entry name" value="MotY_N"/>
</dbReference>
<dbReference type="Pfam" id="PF00691">
    <property type="entry name" value="OmpA"/>
    <property type="match status" value="1"/>
</dbReference>
<dbReference type="SUPFAM" id="SSF103088">
    <property type="entry name" value="OmpA-like"/>
    <property type="match status" value="1"/>
</dbReference>
<dbReference type="GO" id="GO:0009279">
    <property type="term" value="C:cell outer membrane"/>
    <property type="evidence" value="ECO:0007669"/>
    <property type="project" value="UniProtKB-SubCell"/>
</dbReference>
<dbReference type="PANTHER" id="PTHR30329:SF21">
    <property type="entry name" value="LIPOPROTEIN YIAD-RELATED"/>
    <property type="match status" value="1"/>
</dbReference>
<organism evidence="6">
    <name type="scientific">hydrothermal vent metagenome</name>
    <dbReference type="NCBI Taxonomy" id="652676"/>
    <lineage>
        <taxon>unclassified sequences</taxon>
        <taxon>metagenomes</taxon>
        <taxon>ecological metagenomes</taxon>
    </lineage>
</organism>
<dbReference type="InterPro" id="IPR006664">
    <property type="entry name" value="OMP_bac"/>
</dbReference>
<comment type="subcellular location">
    <subcellularLocation>
        <location evidence="1">Cell outer membrane</location>
    </subcellularLocation>
</comment>
<dbReference type="EMBL" id="UOFL01000034">
    <property type="protein sequence ID" value="VAW71946.1"/>
    <property type="molecule type" value="Genomic_DNA"/>
</dbReference>
<sequence>MFRLYDNQGSLSQCAKGKSAQENEEILLDVDSLSGDKNILPTVKQASIPAAAHKMLAQQAKRFSRVLGLSNLITILFILLISTFAHSTHANYRDYYTGMHESGWTVSRTEMECSLNHKVDHYGVASFSLHAIEGVSFHLKVLRRAILKHKAELNSIPSSWKHNAHAKPLANIVLFKGVKQFRLRRNISVTMLAELEKGMEPTFSFYDKPAPADKVMVKLSVVHFWPAYKKFLECGQTLAQYKLKTINGKKVYFNTAKYNIANKFIKDLDKIAAYTIQNDNVREIVIEGHTDIIGGHQYNNKLSNNRAKSIKRYLIKRNVPAAMIKTKRFGKRQPVASNFSKVGRAKNRRAKVKIIKK</sequence>
<evidence type="ECO:0000256" key="4">
    <source>
        <dbReference type="SAM" id="Phobius"/>
    </source>
</evidence>
<keyword evidence="2 4" id="KW-0472">Membrane</keyword>
<reference evidence="6" key="1">
    <citation type="submission" date="2018-06" db="EMBL/GenBank/DDBJ databases">
        <authorList>
            <person name="Zhirakovskaya E."/>
        </authorList>
    </citation>
    <scope>NUCLEOTIDE SEQUENCE</scope>
</reference>
<dbReference type="PRINTS" id="PR01021">
    <property type="entry name" value="OMPADOMAIN"/>
</dbReference>
<dbReference type="PANTHER" id="PTHR30329">
    <property type="entry name" value="STATOR ELEMENT OF FLAGELLAR MOTOR COMPLEX"/>
    <property type="match status" value="1"/>
</dbReference>
<dbReference type="CDD" id="cd07185">
    <property type="entry name" value="OmpA_C-like"/>
    <property type="match status" value="1"/>
</dbReference>
<accession>A0A3B0YTW3</accession>
<keyword evidence="3" id="KW-0998">Cell outer membrane</keyword>
<keyword evidence="4" id="KW-1133">Transmembrane helix</keyword>
<evidence type="ECO:0000259" key="5">
    <source>
        <dbReference type="PROSITE" id="PS51123"/>
    </source>
</evidence>
<gene>
    <name evidence="6" type="ORF">MNBD_GAMMA12-2968</name>
</gene>
<evidence type="ECO:0000256" key="1">
    <source>
        <dbReference type="ARBA" id="ARBA00004442"/>
    </source>
</evidence>